<protein>
    <recommendedName>
        <fullName evidence="3">ESX-1 secretion-associated protein</fullName>
    </recommendedName>
</protein>
<gene>
    <name evidence="1" type="ORF">Adu01nite_07270</name>
</gene>
<dbReference type="Proteomes" id="UP000637628">
    <property type="component" value="Unassembled WGS sequence"/>
</dbReference>
<evidence type="ECO:0000313" key="1">
    <source>
        <dbReference type="EMBL" id="GID99376.1"/>
    </source>
</evidence>
<accession>A0ABQ3YP92</accession>
<reference evidence="1 2" key="1">
    <citation type="submission" date="2021-01" db="EMBL/GenBank/DDBJ databases">
        <title>Whole genome shotgun sequence of Actinoplanes durhamensis NBRC 14914.</title>
        <authorList>
            <person name="Komaki H."/>
            <person name="Tamura T."/>
        </authorList>
    </citation>
    <scope>NUCLEOTIDE SEQUENCE [LARGE SCALE GENOMIC DNA]</scope>
    <source>
        <strain evidence="1 2">NBRC 14914</strain>
    </source>
</reference>
<comment type="caution">
    <text evidence="1">The sequence shown here is derived from an EMBL/GenBank/DDBJ whole genome shotgun (WGS) entry which is preliminary data.</text>
</comment>
<sequence>MNDAAGEAIVADGVRVETDGLHKFSDQVQNDTTSTLENGYSRASVDLSTGVEFGASNASGAVHAAKQRYVQSLQESTANVVAYLEAARVLATAAGKVAKALDDTDGRAARRASEVRALLDQAVVEVRQRQADAGGEA</sequence>
<proteinExistence type="predicted"/>
<dbReference type="EMBL" id="BOML01000006">
    <property type="protein sequence ID" value="GID99376.1"/>
    <property type="molecule type" value="Genomic_DNA"/>
</dbReference>
<dbReference type="RefSeq" id="WP_203724777.1">
    <property type="nucleotide sequence ID" value="NZ_BAAATX010000057.1"/>
</dbReference>
<evidence type="ECO:0008006" key="3">
    <source>
        <dbReference type="Google" id="ProtNLM"/>
    </source>
</evidence>
<organism evidence="1 2">
    <name type="scientific">Paractinoplanes durhamensis</name>
    <dbReference type="NCBI Taxonomy" id="113563"/>
    <lineage>
        <taxon>Bacteria</taxon>
        <taxon>Bacillati</taxon>
        <taxon>Actinomycetota</taxon>
        <taxon>Actinomycetes</taxon>
        <taxon>Micromonosporales</taxon>
        <taxon>Micromonosporaceae</taxon>
        <taxon>Paractinoplanes</taxon>
    </lineage>
</organism>
<name>A0ABQ3YP92_9ACTN</name>
<keyword evidence="2" id="KW-1185">Reference proteome</keyword>
<evidence type="ECO:0000313" key="2">
    <source>
        <dbReference type="Proteomes" id="UP000637628"/>
    </source>
</evidence>